<dbReference type="Pfam" id="PF07690">
    <property type="entry name" value="MFS_1"/>
    <property type="match status" value="1"/>
</dbReference>
<evidence type="ECO:0000256" key="3">
    <source>
        <dbReference type="ARBA" id="ARBA00022692"/>
    </source>
</evidence>
<feature type="transmembrane region" description="Helical" evidence="6">
    <location>
        <begin position="191"/>
        <end position="208"/>
    </location>
</feature>
<dbReference type="AlphaFoldDB" id="A0A9X7VV02"/>
<keyword evidence="3 6" id="KW-0812">Transmembrane</keyword>
<dbReference type="InterPro" id="IPR011701">
    <property type="entry name" value="MFS"/>
</dbReference>
<dbReference type="PANTHER" id="PTHR23506:SF23">
    <property type="entry name" value="GH10249P"/>
    <property type="match status" value="1"/>
</dbReference>
<dbReference type="SUPFAM" id="SSF103473">
    <property type="entry name" value="MFS general substrate transporter"/>
    <property type="match status" value="1"/>
</dbReference>
<name>A0A9X7VV02_9BACL</name>
<keyword evidence="9" id="KW-1185">Reference proteome</keyword>
<sequence>MRQSVMYSSFASTMPILYTARLLQGGAGSLMWTSAYAIIGDITDGNKQGKSIGRLQGSSSSGRLLGAVLGFMILSYFPLLAGWSVLFKIYACISLYAGYLAYKYVPETIRERVDDHPRCLHRTSPEFRKLLVIVFISSLSASMLSPLLMVFLQNRFTTDVGKLATAYIPAAIVYAYLTPRMGGLSDKYNRAKLILIGLLSSGIVSLAFPVSPSIIVLSVLWALESIGAVIAAPAEAALVSDMAGTNIRGAVLLLRNYQAHGVHQHTTSVN</sequence>
<dbReference type="PANTHER" id="PTHR23506">
    <property type="entry name" value="GH10249P"/>
    <property type="match status" value="1"/>
</dbReference>
<feature type="transmembrane region" description="Helical" evidence="6">
    <location>
        <begin position="60"/>
        <end position="79"/>
    </location>
</feature>
<evidence type="ECO:0000256" key="1">
    <source>
        <dbReference type="ARBA" id="ARBA00004651"/>
    </source>
</evidence>
<evidence type="ECO:0000313" key="9">
    <source>
        <dbReference type="Proteomes" id="UP000663505"/>
    </source>
</evidence>
<dbReference type="Proteomes" id="UP000663505">
    <property type="component" value="Chromosome"/>
</dbReference>
<feature type="transmembrane region" description="Helical" evidence="6">
    <location>
        <begin position="130"/>
        <end position="151"/>
    </location>
</feature>
<keyword evidence="5 6" id="KW-0472">Membrane</keyword>
<gene>
    <name evidence="8" type="ORF">JZ786_13790</name>
</gene>
<keyword evidence="4 6" id="KW-1133">Transmembrane helix</keyword>
<dbReference type="InterPro" id="IPR036259">
    <property type="entry name" value="MFS_trans_sf"/>
</dbReference>
<feature type="domain" description="Major facilitator superfamily (MFS) profile" evidence="7">
    <location>
        <begin position="1"/>
        <end position="270"/>
    </location>
</feature>
<organism evidence="8 9">
    <name type="scientific">Alicyclobacillus mengziensis</name>
    <dbReference type="NCBI Taxonomy" id="2931921"/>
    <lineage>
        <taxon>Bacteria</taxon>
        <taxon>Bacillati</taxon>
        <taxon>Bacillota</taxon>
        <taxon>Bacilli</taxon>
        <taxon>Bacillales</taxon>
        <taxon>Alicyclobacillaceae</taxon>
        <taxon>Alicyclobacillus</taxon>
    </lineage>
</organism>
<reference evidence="8 9" key="1">
    <citation type="submission" date="2021-02" db="EMBL/GenBank/DDBJ databases">
        <title>Alicyclobacillus curvatus sp. nov. and Alicyclobacillus mengziensis sp. nov., two acidophilic bacteria isolated from acid mine drainage.</title>
        <authorList>
            <person name="Huang Y."/>
        </authorList>
    </citation>
    <scope>NUCLEOTIDE SEQUENCE [LARGE SCALE GENOMIC DNA]</scope>
    <source>
        <strain evidence="8 9">S30H14</strain>
    </source>
</reference>
<feature type="transmembrane region" description="Helical" evidence="6">
    <location>
        <begin position="163"/>
        <end position="179"/>
    </location>
</feature>
<evidence type="ECO:0000313" key="8">
    <source>
        <dbReference type="EMBL" id="QSO45628.1"/>
    </source>
</evidence>
<dbReference type="GO" id="GO:0022857">
    <property type="term" value="F:transmembrane transporter activity"/>
    <property type="evidence" value="ECO:0007669"/>
    <property type="project" value="InterPro"/>
</dbReference>
<evidence type="ECO:0000256" key="5">
    <source>
        <dbReference type="ARBA" id="ARBA00023136"/>
    </source>
</evidence>
<evidence type="ECO:0000256" key="6">
    <source>
        <dbReference type="SAM" id="Phobius"/>
    </source>
</evidence>
<accession>A0A9X7VV02</accession>
<keyword evidence="2" id="KW-0813">Transport</keyword>
<dbReference type="InterPro" id="IPR050930">
    <property type="entry name" value="MFS_Vesicular_Transporter"/>
</dbReference>
<evidence type="ECO:0000259" key="7">
    <source>
        <dbReference type="PROSITE" id="PS50850"/>
    </source>
</evidence>
<dbReference type="GO" id="GO:0005886">
    <property type="term" value="C:plasma membrane"/>
    <property type="evidence" value="ECO:0007669"/>
    <property type="project" value="UniProtKB-SubCell"/>
</dbReference>
<dbReference type="PROSITE" id="PS50850">
    <property type="entry name" value="MFS"/>
    <property type="match status" value="1"/>
</dbReference>
<dbReference type="InterPro" id="IPR020846">
    <property type="entry name" value="MFS_dom"/>
</dbReference>
<dbReference type="Gene3D" id="1.20.1250.20">
    <property type="entry name" value="MFS general substrate transporter like domains"/>
    <property type="match status" value="2"/>
</dbReference>
<proteinExistence type="predicted"/>
<protein>
    <submittedName>
        <fullName evidence="8">MFS transporter</fullName>
    </submittedName>
</protein>
<feature type="transmembrane region" description="Helical" evidence="6">
    <location>
        <begin position="20"/>
        <end position="39"/>
    </location>
</feature>
<evidence type="ECO:0000256" key="4">
    <source>
        <dbReference type="ARBA" id="ARBA00022989"/>
    </source>
</evidence>
<dbReference type="KEGG" id="afx:JZ786_13790"/>
<comment type="subcellular location">
    <subcellularLocation>
        <location evidence="1">Cell membrane</location>
        <topology evidence="1">Multi-pass membrane protein</topology>
    </subcellularLocation>
</comment>
<evidence type="ECO:0000256" key="2">
    <source>
        <dbReference type="ARBA" id="ARBA00022448"/>
    </source>
</evidence>
<dbReference type="EMBL" id="CP071182">
    <property type="protein sequence ID" value="QSO45628.1"/>
    <property type="molecule type" value="Genomic_DNA"/>
</dbReference>